<evidence type="ECO:0000313" key="2">
    <source>
        <dbReference type="Proteomes" id="UP000555393"/>
    </source>
</evidence>
<dbReference type="RefSeq" id="WP_184220660.1">
    <property type="nucleotide sequence ID" value="NZ_JACIIU010000003.1"/>
</dbReference>
<evidence type="ECO:0000313" key="1">
    <source>
        <dbReference type="EMBL" id="MBB6260385.1"/>
    </source>
</evidence>
<protein>
    <submittedName>
        <fullName evidence="1">Uncharacterized protein</fullName>
    </submittedName>
</protein>
<proteinExistence type="predicted"/>
<reference evidence="1 2" key="1">
    <citation type="submission" date="2020-08" db="EMBL/GenBank/DDBJ databases">
        <title>Genomic Encyclopedia of Type Strains, Phase IV (KMG-IV): sequencing the most valuable type-strain genomes for metagenomic binning, comparative biology and taxonomic classification.</title>
        <authorList>
            <person name="Goeker M."/>
        </authorList>
    </citation>
    <scope>NUCLEOTIDE SEQUENCE [LARGE SCALE GENOMIC DNA]</scope>
    <source>
        <strain evidence="1 2">DSM 22336</strain>
    </source>
</reference>
<dbReference type="AlphaFoldDB" id="A0A841LQM6"/>
<keyword evidence="2" id="KW-1185">Reference proteome</keyword>
<organism evidence="1 2">
    <name type="scientific">Paenochrobactrum gallinarii</name>
    <dbReference type="NCBI Taxonomy" id="643673"/>
    <lineage>
        <taxon>Bacteria</taxon>
        <taxon>Pseudomonadati</taxon>
        <taxon>Pseudomonadota</taxon>
        <taxon>Alphaproteobacteria</taxon>
        <taxon>Hyphomicrobiales</taxon>
        <taxon>Brucellaceae</taxon>
        <taxon>Paenochrobactrum</taxon>
    </lineage>
</organism>
<comment type="caution">
    <text evidence="1">The sequence shown here is derived from an EMBL/GenBank/DDBJ whole genome shotgun (WGS) entry which is preliminary data.</text>
</comment>
<sequence>MLYQAPIGDITFYTTPLPRRYWSRGVFITTRYSNLYVAIQTASNPAQARAVARQTLLELTPLYEGVSIIAFLEKALSTHNPSSSKEDEKNKMPITMDELEDILDARGLVVNYDINNEVELTKMILADENYAFDICHYDTESKKLLWLHMAYGLADQPKRLEEWKQRSLDGNLHLLPLFKQYYGKDIKSIEFACIDPLLKHSQKETGIWSLKDADKFTGTPGTAEKIASWQKHALNDLNMVLSRPNAPDEEKRLQQLIADIKRIVHSSNKNVKLPSLSILTPE</sequence>
<dbReference type="Proteomes" id="UP000555393">
    <property type="component" value="Unassembled WGS sequence"/>
</dbReference>
<dbReference type="EMBL" id="JACIIU010000003">
    <property type="protein sequence ID" value="MBB6260385.1"/>
    <property type="molecule type" value="Genomic_DNA"/>
</dbReference>
<gene>
    <name evidence="1" type="ORF">FHS77_000919</name>
</gene>
<name>A0A841LQM6_9HYPH</name>
<accession>A0A841LQM6</accession>